<sequence length="558" mass="61254">MPEGFVSKIVDPSAFDDGDTFSFETQTYLTELFETVRDRSLPLTIVVGAGVSMNSGLPSWQSLIEKMTDEISDKNIQRIARADKSDLMRKAEIVLQLLKEAKGDIQEHEVIRKALYQRDLQVTPGLLAESIARLAYVRRTDSRLLTTNFDIVLEEALLAYFAGADVKSFSVPSDQTGAWKDWNRDGQIGVLHLHGRIRQAAGHEEPILLTESQFLKYGAQVRAILADSLKDSCTIFIGLGMSDPNLVGPLYESAPANSPRFSLVVPPAVPRVSPTLAATYAINSARYLEQKLGLRPIFLKSYSQLNQAISDLTLAVLEPERYRLDDAVGDSLVYSRRFARALDVCYTAVGCSPKAEIPAGQAAEDLTTRLHKALSIPDGPLDVLNRFSTEYGNHVLGGNDGENFGLFLWLRSRTQENGGRSYTINLVGTSVYTHREEWSLRHHVNIDRGSDFAAAQAIFTGNLQAANLTPSPIAQIWRGILAAPILISGTGSDRMVGKAPADVLTVGAITLNSTYVIKANGERVAPRHLSLISKLDSERYNYLLGSLQQAAQYAMNLG</sequence>
<comment type="caution">
    <text evidence="1">The sequence shown here is derived from an EMBL/GenBank/DDBJ whole genome shotgun (WGS) entry which is preliminary data.</text>
</comment>
<accession>A0ABU5RK86</accession>
<organism evidence="1 2">
    <name type="scientific">Amycolatopsis heterodermiae</name>
    <dbReference type="NCBI Taxonomy" id="3110235"/>
    <lineage>
        <taxon>Bacteria</taxon>
        <taxon>Bacillati</taxon>
        <taxon>Actinomycetota</taxon>
        <taxon>Actinomycetes</taxon>
        <taxon>Pseudonocardiales</taxon>
        <taxon>Pseudonocardiaceae</taxon>
        <taxon>Amycolatopsis</taxon>
    </lineage>
</organism>
<name>A0ABU5RK86_9PSEU</name>
<dbReference type="Gene3D" id="3.40.50.1220">
    <property type="entry name" value="TPP-binding domain"/>
    <property type="match status" value="1"/>
</dbReference>
<keyword evidence="2" id="KW-1185">Reference proteome</keyword>
<evidence type="ECO:0000313" key="2">
    <source>
        <dbReference type="Proteomes" id="UP001304298"/>
    </source>
</evidence>
<dbReference type="SUPFAM" id="SSF52467">
    <property type="entry name" value="DHS-like NAD/FAD-binding domain"/>
    <property type="match status" value="1"/>
</dbReference>
<proteinExistence type="predicted"/>
<reference evidence="1 2" key="1">
    <citation type="submission" date="2023-12" db="EMBL/GenBank/DDBJ databases">
        <title>Amycolatopsis sp. V23-08.</title>
        <authorList>
            <person name="Somphong A."/>
        </authorList>
    </citation>
    <scope>NUCLEOTIDE SEQUENCE [LARGE SCALE GENOMIC DNA]</scope>
    <source>
        <strain evidence="1 2">V23-08</strain>
    </source>
</reference>
<dbReference type="Pfam" id="PF13289">
    <property type="entry name" value="SIR2_2"/>
    <property type="match status" value="1"/>
</dbReference>
<gene>
    <name evidence="1" type="ORF">VA596_44745</name>
</gene>
<evidence type="ECO:0000313" key="1">
    <source>
        <dbReference type="EMBL" id="MEA5366706.1"/>
    </source>
</evidence>
<dbReference type="RefSeq" id="WP_323336123.1">
    <property type="nucleotide sequence ID" value="NZ_JAYFSI010000017.1"/>
</dbReference>
<dbReference type="Proteomes" id="UP001304298">
    <property type="component" value="Unassembled WGS sequence"/>
</dbReference>
<dbReference type="InterPro" id="IPR029035">
    <property type="entry name" value="DHS-like_NAD/FAD-binding_dom"/>
</dbReference>
<dbReference type="EMBL" id="JAYFSI010000017">
    <property type="protein sequence ID" value="MEA5366706.1"/>
    <property type="molecule type" value="Genomic_DNA"/>
</dbReference>
<protein>
    <submittedName>
        <fullName evidence="1">SIR2 family protein</fullName>
    </submittedName>
</protein>